<keyword evidence="1" id="KW-0479">Metal-binding</keyword>
<name>A0AAN7H5S4_9PEZI</name>
<evidence type="ECO:0000256" key="3">
    <source>
        <dbReference type="ARBA" id="ARBA00022833"/>
    </source>
</evidence>
<evidence type="ECO:0000259" key="5">
    <source>
        <dbReference type="Pfam" id="PF00569"/>
    </source>
</evidence>
<sequence>MTIWYYCDSCSQARSRQEVRYQCNDCPDFDYCSTCINDAPILHPGHSFNKLEPLSPSPDTHPDETEGPEPEKQELVWEPKCASCVSVTKVLPILFLVLHDEDYPGAKPENLEVGWPLRLSHLIQATQRGCGFCCFVLHTFFRENNFETHSYEEDTPWYAEPLKHDDERKKLVEHCMGTLTRLKNDHFQFSVTPKTSTKGLGLPDFDKILIALSPRTTKFNSMAELKEAGVFHSAGVISAERYVCAAEGDPASKYISSRPPRASPASDEGIEQVRKWIRDCNERHGNACRPSTQGRLPSRVIDVSGGETLTLCETDGSVSSDLKYAALSYCWGGHQEFQTATESLSNRRGGFSVTDLPQTIQDAVKITQEIGIQYIWVDSLCIIQDDPNDKVKEVAQMADVYKNAYITISAARARKATDGFLRDWSNPETKLWKPLVPLAFDIPDLSGTTLPSLKDAMKLPRPHKGILWIYNESSGIAATTNDPVNERAWCLQEQALSPRLLSYGTWPTWRCNRLFTSDGGYSRDRDQDRTASNQIFTNAMINLTGTPDIFRTSQLLHTWRDFVENYSRRQMSVKADKLPAIAGIAREMSRVTGLEYAAGLWKENMLQDLMWRTANGKDWLLRSVEWRAPTWSWASVDAPVLYDEITPDATPLATVIECKVTPAAGTMGFEAVTAGKVVIKGPFKEVDKKEVMKVLRQRNFSPAPPMSNNVQEWYKQMLEHQALMPDSSLRVDIEEVEAKLPNKVFGLIMFSRGWSQDRWDKERPKEIGTCWFGLFLAEIDEGRYGRVGSFWDEKSAFLDQEVNPWEEKVVTLV</sequence>
<evidence type="ECO:0000313" key="7">
    <source>
        <dbReference type="EMBL" id="KAK4228679.1"/>
    </source>
</evidence>
<organism evidence="7 8">
    <name type="scientific">Podospora fimiseda</name>
    <dbReference type="NCBI Taxonomy" id="252190"/>
    <lineage>
        <taxon>Eukaryota</taxon>
        <taxon>Fungi</taxon>
        <taxon>Dikarya</taxon>
        <taxon>Ascomycota</taxon>
        <taxon>Pezizomycotina</taxon>
        <taxon>Sordariomycetes</taxon>
        <taxon>Sordariomycetidae</taxon>
        <taxon>Sordariales</taxon>
        <taxon>Podosporaceae</taxon>
        <taxon>Podospora</taxon>
    </lineage>
</organism>
<evidence type="ECO:0000256" key="1">
    <source>
        <dbReference type="ARBA" id="ARBA00022723"/>
    </source>
</evidence>
<protein>
    <submittedName>
        <fullName evidence="7">Heterokaryon incompatibility protein 6</fullName>
    </submittedName>
</protein>
<evidence type="ECO:0000259" key="6">
    <source>
        <dbReference type="Pfam" id="PF06985"/>
    </source>
</evidence>
<dbReference type="PANTHER" id="PTHR33112">
    <property type="entry name" value="DOMAIN PROTEIN, PUTATIVE-RELATED"/>
    <property type="match status" value="1"/>
</dbReference>
<feature type="domain" description="ZZ-type" evidence="5">
    <location>
        <begin position="5"/>
        <end position="37"/>
    </location>
</feature>
<dbReference type="Pfam" id="PF00569">
    <property type="entry name" value="ZZ"/>
    <property type="match status" value="1"/>
</dbReference>
<dbReference type="Gene3D" id="3.30.60.90">
    <property type="match status" value="1"/>
</dbReference>
<dbReference type="InterPro" id="IPR000433">
    <property type="entry name" value="Znf_ZZ"/>
</dbReference>
<gene>
    <name evidence="7" type="ORF">QBC38DRAFT_474498</name>
</gene>
<dbReference type="InterPro" id="IPR010730">
    <property type="entry name" value="HET"/>
</dbReference>
<feature type="compositionally biased region" description="Basic and acidic residues" evidence="4">
    <location>
        <begin position="60"/>
        <end position="72"/>
    </location>
</feature>
<keyword evidence="3" id="KW-0862">Zinc</keyword>
<dbReference type="AlphaFoldDB" id="A0AAN7H5S4"/>
<feature type="domain" description="Heterokaryon incompatibility" evidence="6">
    <location>
        <begin position="324"/>
        <end position="493"/>
    </location>
</feature>
<keyword evidence="2" id="KW-0863">Zinc-finger</keyword>
<comment type="caution">
    <text evidence="7">The sequence shown here is derived from an EMBL/GenBank/DDBJ whole genome shotgun (WGS) entry which is preliminary data.</text>
</comment>
<keyword evidence="8" id="KW-1185">Reference proteome</keyword>
<dbReference type="SUPFAM" id="SSF57850">
    <property type="entry name" value="RING/U-box"/>
    <property type="match status" value="1"/>
</dbReference>
<dbReference type="EMBL" id="MU865316">
    <property type="protein sequence ID" value="KAK4228679.1"/>
    <property type="molecule type" value="Genomic_DNA"/>
</dbReference>
<evidence type="ECO:0000313" key="8">
    <source>
        <dbReference type="Proteomes" id="UP001301958"/>
    </source>
</evidence>
<dbReference type="Pfam" id="PF06985">
    <property type="entry name" value="HET"/>
    <property type="match status" value="1"/>
</dbReference>
<reference evidence="7" key="2">
    <citation type="submission" date="2023-05" db="EMBL/GenBank/DDBJ databases">
        <authorList>
            <consortium name="Lawrence Berkeley National Laboratory"/>
            <person name="Steindorff A."/>
            <person name="Hensen N."/>
            <person name="Bonometti L."/>
            <person name="Westerberg I."/>
            <person name="Brannstrom I.O."/>
            <person name="Guillou S."/>
            <person name="Cros-Aarteil S."/>
            <person name="Calhoun S."/>
            <person name="Haridas S."/>
            <person name="Kuo A."/>
            <person name="Mondo S."/>
            <person name="Pangilinan J."/>
            <person name="Riley R."/>
            <person name="Labutti K."/>
            <person name="Andreopoulos B."/>
            <person name="Lipzen A."/>
            <person name="Chen C."/>
            <person name="Yanf M."/>
            <person name="Daum C."/>
            <person name="Ng V."/>
            <person name="Clum A."/>
            <person name="Ohm R."/>
            <person name="Martin F."/>
            <person name="Silar P."/>
            <person name="Natvig D."/>
            <person name="Lalanne C."/>
            <person name="Gautier V."/>
            <person name="Ament-Velasquez S.L."/>
            <person name="Kruys A."/>
            <person name="Hutchinson M.I."/>
            <person name="Powell A.J."/>
            <person name="Barry K."/>
            <person name="Miller A.N."/>
            <person name="Grigoriev I.V."/>
            <person name="Debuchy R."/>
            <person name="Gladieux P."/>
            <person name="Thoren M.H."/>
            <person name="Johannesson H."/>
        </authorList>
    </citation>
    <scope>NUCLEOTIDE SEQUENCE</scope>
    <source>
        <strain evidence="7">CBS 990.96</strain>
    </source>
</reference>
<dbReference type="InterPro" id="IPR043145">
    <property type="entry name" value="Znf_ZZ_sf"/>
</dbReference>
<accession>A0AAN7H5S4</accession>
<evidence type="ECO:0000256" key="4">
    <source>
        <dbReference type="SAM" id="MobiDB-lite"/>
    </source>
</evidence>
<reference evidence="7" key="1">
    <citation type="journal article" date="2023" name="Mol. Phylogenet. Evol.">
        <title>Genome-scale phylogeny and comparative genomics of the fungal order Sordariales.</title>
        <authorList>
            <person name="Hensen N."/>
            <person name="Bonometti L."/>
            <person name="Westerberg I."/>
            <person name="Brannstrom I.O."/>
            <person name="Guillou S."/>
            <person name="Cros-Aarteil S."/>
            <person name="Calhoun S."/>
            <person name="Haridas S."/>
            <person name="Kuo A."/>
            <person name="Mondo S."/>
            <person name="Pangilinan J."/>
            <person name="Riley R."/>
            <person name="LaButti K."/>
            <person name="Andreopoulos B."/>
            <person name="Lipzen A."/>
            <person name="Chen C."/>
            <person name="Yan M."/>
            <person name="Daum C."/>
            <person name="Ng V."/>
            <person name="Clum A."/>
            <person name="Steindorff A."/>
            <person name="Ohm R.A."/>
            <person name="Martin F."/>
            <person name="Silar P."/>
            <person name="Natvig D.O."/>
            <person name="Lalanne C."/>
            <person name="Gautier V."/>
            <person name="Ament-Velasquez S.L."/>
            <person name="Kruys A."/>
            <person name="Hutchinson M.I."/>
            <person name="Powell A.J."/>
            <person name="Barry K."/>
            <person name="Miller A.N."/>
            <person name="Grigoriev I.V."/>
            <person name="Debuchy R."/>
            <person name="Gladieux P."/>
            <person name="Hiltunen Thoren M."/>
            <person name="Johannesson H."/>
        </authorList>
    </citation>
    <scope>NUCLEOTIDE SEQUENCE</scope>
    <source>
        <strain evidence="7">CBS 990.96</strain>
    </source>
</reference>
<dbReference type="GO" id="GO:0008270">
    <property type="term" value="F:zinc ion binding"/>
    <property type="evidence" value="ECO:0007669"/>
    <property type="project" value="UniProtKB-KW"/>
</dbReference>
<dbReference type="Proteomes" id="UP001301958">
    <property type="component" value="Unassembled WGS sequence"/>
</dbReference>
<feature type="region of interest" description="Disordered" evidence="4">
    <location>
        <begin position="52"/>
        <end position="72"/>
    </location>
</feature>
<evidence type="ECO:0000256" key="2">
    <source>
        <dbReference type="ARBA" id="ARBA00022771"/>
    </source>
</evidence>
<proteinExistence type="predicted"/>
<dbReference type="PANTHER" id="PTHR33112:SF16">
    <property type="entry name" value="HETEROKARYON INCOMPATIBILITY DOMAIN-CONTAINING PROTEIN"/>
    <property type="match status" value="1"/>
</dbReference>